<reference evidence="2" key="1">
    <citation type="submission" date="2021-02" db="EMBL/GenBank/DDBJ databases">
        <title>Skermanella TT6 skin isolate.</title>
        <authorList>
            <person name="Lee K."/>
            <person name="Ganzorig M."/>
        </authorList>
    </citation>
    <scope>NUCLEOTIDE SEQUENCE</scope>
    <source>
        <strain evidence="2">TT6</strain>
    </source>
</reference>
<sequence length="216" mass="23218">MQPAPPSSSTPVIRLTARQEAFCQAMAENVGGAEAARRAGYSPNGAKQRGAFLMTRPEIRIRVDQLRAARNGSHQSDLEEAAETVKTIIAEAMDRKSLSLALRAVELRLKLRGVIRDKRIPHHYVSDAPHPDADLEQLDFDPAEDDDAPAAEMPAEAPEEAASEAPAETVTSDSDPAPAPAGAGRPTSANPTQKPFRHRERGGGPGREGHRDRRAA</sequence>
<dbReference type="Proteomes" id="UP000595197">
    <property type="component" value="Chromosome"/>
</dbReference>
<organism evidence="2 3">
    <name type="scientific">Skermanella cutis</name>
    <dbReference type="NCBI Taxonomy" id="2775420"/>
    <lineage>
        <taxon>Bacteria</taxon>
        <taxon>Pseudomonadati</taxon>
        <taxon>Pseudomonadota</taxon>
        <taxon>Alphaproteobacteria</taxon>
        <taxon>Rhodospirillales</taxon>
        <taxon>Azospirillaceae</taxon>
        <taxon>Skermanella</taxon>
    </lineage>
</organism>
<dbReference type="InterPro" id="IPR038713">
    <property type="entry name" value="Terminase_Gp1_N_sf"/>
</dbReference>
<gene>
    <name evidence="2" type="ORF">IGS68_04390</name>
</gene>
<name>A0ABX7BB25_9PROT</name>
<feature type="region of interest" description="Disordered" evidence="1">
    <location>
        <begin position="123"/>
        <end position="216"/>
    </location>
</feature>
<dbReference type="RefSeq" id="WP_201077630.1">
    <property type="nucleotide sequence ID" value="NZ_CP067420.1"/>
</dbReference>
<dbReference type="InterPro" id="IPR005335">
    <property type="entry name" value="Terminase_ssu"/>
</dbReference>
<evidence type="ECO:0000256" key="1">
    <source>
        <dbReference type="SAM" id="MobiDB-lite"/>
    </source>
</evidence>
<accession>A0ABX7BB25</accession>
<keyword evidence="3" id="KW-1185">Reference proteome</keyword>
<protein>
    <submittedName>
        <fullName evidence="2">Terminase small subunit</fullName>
    </submittedName>
</protein>
<dbReference type="Gene3D" id="1.10.10.1400">
    <property type="entry name" value="Terminase, small subunit, N-terminal DNA-binding domain, HTH motif"/>
    <property type="match status" value="1"/>
</dbReference>
<feature type="compositionally biased region" description="Basic and acidic residues" evidence="1">
    <location>
        <begin position="207"/>
        <end position="216"/>
    </location>
</feature>
<dbReference type="Pfam" id="PF03592">
    <property type="entry name" value="Terminase_2"/>
    <property type="match status" value="1"/>
</dbReference>
<dbReference type="EMBL" id="CP067420">
    <property type="protein sequence ID" value="QQP90498.1"/>
    <property type="molecule type" value="Genomic_DNA"/>
</dbReference>
<evidence type="ECO:0000313" key="2">
    <source>
        <dbReference type="EMBL" id="QQP90498.1"/>
    </source>
</evidence>
<proteinExistence type="predicted"/>
<feature type="compositionally biased region" description="Acidic residues" evidence="1">
    <location>
        <begin position="134"/>
        <end position="149"/>
    </location>
</feature>
<evidence type="ECO:0000313" key="3">
    <source>
        <dbReference type="Proteomes" id="UP000595197"/>
    </source>
</evidence>